<dbReference type="AlphaFoldDB" id="A0A7H0SRT4"/>
<evidence type="ECO:0000313" key="3">
    <source>
        <dbReference type="Proteomes" id="UP000516320"/>
    </source>
</evidence>
<dbReference type="InterPro" id="IPR038720">
    <property type="entry name" value="YprB_RNase_H-like_dom"/>
</dbReference>
<protein>
    <submittedName>
        <fullName evidence="2">TM0106 family RecB-like putative nuclease</fullName>
    </submittedName>
</protein>
<name>A0A7H0SRT4_9CORY</name>
<proteinExistence type="predicted"/>
<accession>A0A7H0SRT4</accession>
<gene>
    <name evidence="2" type="ORF">GP475_11895</name>
</gene>
<evidence type="ECO:0000259" key="1">
    <source>
        <dbReference type="Pfam" id="PF13482"/>
    </source>
</evidence>
<dbReference type="Pfam" id="PF13482">
    <property type="entry name" value="RNase_H_2"/>
    <property type="match status" value="1"/>
</dbReference>
<organism evidence="2 3">
    <name type="scientific">Corynebacterium poyangense</name>
    <dbReference type="NCBI Taxonomy" id="2684405"/>
    <lineage>
        <taxon>Bacteria</taxon>
        <taxon>Bacillati</taxon>
        <taxon>Actinomycetota</taxon>
        <taxon>Actinomycetes</taxon>
        <taxon>Mycobacteriales</taxon>
        <taxon>Corynebacteriaceae</taxon>
        <taxon>Corynebacterium</taxon>
    </lineage>
</organism>
<evidence type="ECO:0000313" key="2">
    <source>
        <dbReference type="EMBL" id="QNQ91259.1"/>
    </source>
</evidence>
<dbReference type="EMBL" id="CP046884">
    <property type="protein sequence ID" value="QNQ91259.1"/>
    <property type="molecule type" value="Genomic_DNA"/>
</dbReference>
<dbReference type="KEGG" id="cpoy:GP475_11895"/>
<sequence>MPLTELSRQRQQRFDAARRHTLSLLPALASRIDIHGEGFDAEMDTLEALAQRAPLVTNAQFSDAGWKTQVDILHLSEEGYIPIVISAHRAARPDPRRSCQTLPTRKLGQAQCWSEEKYRLRHHTVDSYRLALATRALAGMGLASRWGGVIGQDPERVFLHHTDIHQAALSAALAAPLPTRPRRVKECDWCSYQQMCRSQLRDMDDISLVLPGDRAESFRRRGINTVTGLINANLGEASALAAAWKAKIPVLRRHPSRPIRRAALEVDIDVETYLDHGAYLWGMFDGHRYHPYATWKPLGGDPEAENFAAFWAHLKKLRTDNPDFCAYCYANNGENHWLRTSAKRFAGKPGIPGLEEIEEFIHSEQWVDVFQVVKTQLIGPEGLGLKTVAKAAGYQWEEAELEGEGSVAAYREARTLMSWRDRLLSYNEDDCRATAAVRDWLSHGTPGLPALGFFSDGGERGNRDQPTS</sequence>
<feature type="domain" description="YprB ribonuclease H-like" evidence="1">
    <location>
        <begin position="268"/>
        <end position="441"/>
    </location>
</feature>
<dbReference type="NCBIfam" id="TIGR03491">
    <property type="entry name" value="TM0106 family RecB-like putative nuclease"/>
    <property type="match status" value="1"/>
</dbReference>
<reference evidence="2 3" key="1">
    <citation type="submission" date="2019-12" db="EMBL/GenBank/DDBJ databases">
        <title>Corynebacterium sp. nov., isolated from feces of the Anser Albifrons in China.</title>
        <authorList>
            <person name="Liu Q."/>
        </authorList>
    </citation>
    <scope>NUCLEOTIDE SEQUENCE [LARGE SCALE GENOMIC DNA]</scope>
    <source>
        <strain evidence="2 3">4H37-19</strain>
    </source>
</reference>
<keyword evidence="3" id="KW-1185">Reference proteome</keyword>
<dbReference type="InterPro" id="IPR019993">
    <property type="entry name" value="RecB_nuclease_TM0106_put"/>
</dbReference>
<dbReference type="InterPro" id="IPR012337">
    <property type="entry name" value="RNaseH-like_sf"/>
</dbReference>
<dbReference type="RefSeq" id="WP_187974569.1">
    <property type="nucleotide sequence ID" value="NZ_CP046884.1"/>
</dbReference>
<dbReference type="SUPFAM" id="SSF53098">
    <property type="entry name" value="Ribonuclease H-like"/>
    <property type="match status" value="1"/>
</dbReference>
<dbReference type="Proteomes" id="UP000516320">
    <property type="component" value="Chromosome"/>
</dbReference>